<evidence type="ECO:0000256" key="3">
    <source>
        <dbReference type="ARBA" id="ARBA00022679"/>
    </source>
</evidence>
<organism evidence="4 5">
    <name type="scientific">Operophtera brumata</name>
    <name type="common">Winter moth</name>
    <name type="synonym">Phalaena brumata</name>
    <dbReference type="NCBI Taxonomy" id="104452"/>
    <lineage>
        <taxon>Eukaryota</taxon>
        <taxon>Metazoa</taxon>
        <taxon>Ecdysozoa</taxon>
        <taxon>Arthropoda</taxon>
        <taxon>Hexapoda</taxon>
        <taxon>Insecta</taxon>
        <taxon>Pterygota</taxon>
        <taxon>Neoptera</taxon>
        <taxon>Endopterygota</taxon>
        <taxon>Lepidoptera</taxon>
        <taxon>Glossata</taxon>
        <taxon>Ditrysia</taxon>
        <taxon>Geometroidea</taxon>
        <taxon>Geometridae</taxon>
        <taxon>Larentiinae</taxon>
        <taxon>Operophtera</taxon>
    </lineage>
</organism>
<accession>A0A0L7LDU7</accession>
<dbReference type="InterPro" id="IPR050757">
    <property type="entry name" value="Collagen_mod_GT25"/>
</dbReference>
<gene>
    <name evidence="4" type="ORF">OBRU01_10561</name>
</gene>
<evidence type="ECO:0000256" key="2">
    <source>
        <dbReference type="ARBA" id="ARBA00022676"/>
    </source>
</evidence>
<dbReference type="GO" id="GO:0050211">
    <property type="term" value="F:procollagen galactosyltransferase activity"/>
    <property type="evidence" value="ECO:0007669"/>
    <property type="project" value="TreeGrafter"/>
</dbReference>
<dbReference type="Proteomes" id="UP000037510">
    <property type="component" value="Unassembled WGS sequence"/>
</dbReference>
<proteinExistence type="inferred from homology"/>
<dbReference type="EMBL" id="JTDY01001545">
    <property type="protein sequence ID" value="KOB73580.1"/>
    <property type="molecule type" value="Genomic_DNA"/>
</dbReference>
<protein>
    <submittedName>
        <fullName evidence="4">Glycosyltransferase 25 family member</fullName>
    </submittedName>
</protein>
<dbReference type="AlphaFoldDB" id="A0A0L7LDU7"/>
<keyword evidence="3 4" id="KW-0808">Transferase</keyword>
<comment type="similarity">
    <text evidence="1">Belongs to the glycosyltransferase 25 family.</text>
</comment>
<evidence type="ECO:0000256" key="1">
    <source>
        <dbReference type="ARBA" id="ARBA00006721"/>
    </source>
</evidence>
<evidence type="ECO:0000313" key="4">
    <source>
        <dbReference type="EMBL" id="KOB73580.1"/>
    </source>
</evidence>
<keyword evidence="2" id="KW-0328">Glycosyltransferase</keyword>
<comment type="caution">
    <text evidence="4">The sequence shown here is derived from an EMBL/GenBank/DDBJ whole genome shotgun (WGS) entry which is preliminary data.</text>
</comment>
<reference evidence="4 5" key="1">
    <citation type="journal article" date="2015" name="Genome Biol. Evol.">
        <title>The genome of winter moth (Operophtera brumata) provides a genomic perspective on sexual dimorphism and phenology.</title>
        <authorList>
            <person name="Derks M.F."/>
            <person name="Smit S."/>
            <person name="Salis L."/>
            <person name="Schijlen E."/>
            <person name="Bossers A."/>
            <person name="Mateman C."/>
            <person name="Pijl A.S."/>
            <person name="de Ridder D."/>
            <person name="Groenen M.A."/>
            <person name="Visser M.E."/>
            <person name="Megens H.J."/>
        </authorList>
    </citation>
    <scope>NUCLEOTIDE SEQUENCE [LARGE SCALE GENOMIC DNA]</scope>
    <source>
        <strain evidence="4">WM2013NL</strain>
        <tissue evidence="4">Head and thorax</tissue>
    </source>
</reference>
<name>A0A0L7LDU7_OPEBR</name>
<dbReference type="PANTHER" id="PTHR10730:SF53">
    <property type="entry name" value="GLYCOSYLTRANSFERASE 25 FAMILY MEMBER"/>
    <property type="match status" value="1"/>
</dbReference>
<dbReference type="STRING" id="104452.A0A0L7LDU7"/>
<dbReference type="PANTHER" id="PTHR10730">
    <property type="entry name" value="PROCOLLAGEN-LYSINE,2-OXOGLUTARATE 5-DIOXYGENASE/GLYCOSYLTRANSFERASE 25 FAMILY MEMBER"/>
    <property type="match status" value="1"/>
</dbReference>
<sequence>MECSESSRKMYFMMLDADVFLTDPGTLKSLVKKDRHVVAPMLLTDGLYSNFWAGMTEDYYYRRTDNYEEIIRRKEIGCFDVPMVHSAVLISLRQGINLTVCNDEIYGFVPIPVEDELNTEADQVDNVRLEALGRGIDLPVDPLMMKFMTFPNKTKYGLDEVYLINLERRTERKNLMMKSFDTLGDHITKPLYSYWTLGYLISENGARKLIKAEPLAKMLPVDEFLPIMYSHEL</sequence>
<keyword evidence="5" id="KW-1185">Reference proteome</keyword>
<evidence type="ECO:0000313" key="5">
    <source>
        <dbReference type="Proteomes" id="UP000037510"/>
    </source>
</evidence>